<evidence type="ECO:0000256" key="6">
    <source>
        <dbReference type="ARBA" id="ARBA00022989"/>
    </source>
</evidence>
<dbReference type="PANTHER" id="PTHR48041:SF139">
    <property type="entry name" value="PROTEIN SCARLET"/>
    <property type="match status" value="1"/>
</dbReference>
<dbReference type="SMART" id="SM00382">
    <property type="entry name" value="AAA"/>
    <property type="match status" value="1"/>
</dbReference>
<evidence type="ECO:0000256" key="7">
    <source>
        <dbReference type="ARBA" id="ARBA00023136"/>
    </source>
</evidence>
<feature type="transmembrane region" description="Helical" evidence="8">
    <location>
        <begin position="692"/>
        <end position="714"/>
    </location>
</feature>
<evidence type="ECO:0000256" key="4">
    <source>
        <dbReference type="ARBA" id="ARBA00022741"/>
    </source>
</evidence>
<dbReference type="Gene3D" id="3.40.50.300">
    <property type="entry name" value="P-loop containing nucleotide triphosphate hydrolases"/>
    <property type="match status" value="1"/>
</dbReference>
<dbReference type="Pfam" id="PF01061">
    <property type="entry name" value="ABC2_membrane"/>
    <property type="match status" value="1"/>
</dbReference>
<dbReference type="InterPro" id="IPR017871">
    <property type="entry name" value="ABC_transporter-like_CS"/>
</dbReference>
<dbReference type="InterPro" id="IPR013525">
    <property type="entry name" value="ABC2_TM"/>
</dbReference>
<protein>
    <submittedName>
        <fullName evidence="10">Methionine import ATP-binding protein MetN</fullName>
    </submittedName>
</protein>
<dbReference type="InterPro" id="IPR003439">
    <property type="entry name" value="ABC_transporter-like_ATP-bd"/>
</dbReference>
<keyword evidence="4" id="KW-0547">Nucleotide-binding</keyword>
<keyword evidence="3 8" id="KW-0812">Transmembrane</keyword>
<organism evidence="10 11">
    <name type="scientific">Bifidobacterium pseudolongum subsp. globosum</name>
    <dbReference type="NCBI Taxonomy" id="1690"/>
    <lineage>
        <taxon>Bacteria</taxon>
        <taxon>Bacillati</taxon>
        <taxon>Actinomycetota</taxon>
        <taxon>Actinomycetes</taxon>
        <taxon>Bifidobacteriales</taxon>
        <taxon>Bifidobacteriaceae</taxon>
        <taxon>Bifidobacterium</taxon>
    </lineage>
</organism>
<dbReference type="Proteomes" id="UP000292535">
    <property type="component" value="Unassembled WGS sequence"/>
</dbReference>
<dbReference type="GO" id="GO:0140359">
    <property type="term" value="F:ABC-type transporter activity"/>
    <property type="evidence" value="ECO:0007669"/>
    <property type="project" value="InterPro"/>
</dbReference>
<feature type="transmembrane region" description="Helical" evidence="8">
    <location>
        <begin position="500"/>
        <end position="522"/>
    </location>
</feature>
<comment type="subcellular location">
    <subcellularLocation>
        <location evidence="1">Membrane</location>
        <topology evidence="1">Multi-pass membrane protein</topology>
    </subcellularLocation>
</comment>
<dbReference type="GO" id="GO:0016887">
    <property type="term" value="F:ATP hydrolysis activity"/>
    <property type="evidence" value="ECO:0007669"/>
    <property type="project" value="InterPro"/>
</dbReference>
<dbReference type="PANTHER" id="PTHR48041">
    <property type="entry name" value="ABC TRANSPORTER G FAMILY MEMBER 28"/>
    <property type="match status" value="1"/>
</dbReference>
<evidence type="ECO:0000256" key="2">
    <source>
        <dbReference type="ARBA" id="ARBA00022448"/>
    </source>
</evidence>
<feature type="domain" description="ABC transporter" evidence="9">
    <location>
        <begin position="90"/>
        <end position="330"/>
    </location>
</feature>
<feature type="transmembrane region" description="Helical" evidence="8">
    <location>
        <begin position="542"/>
        <end position="562"/>
    </location>
</feature>
<dbReference type="Pfam" id="PF00005">
    <property type="entry name" value="ABC_tran"/>
    <property type="match status" value="1"/>
</dbReference>
<evidence type="ECO:0000313" key="10">
    <source>
        <dbReference type="EMBL" id="RYQ26623.1"/>
    </source>
</evidence>
<evidence type="ECO:0000259" key="9">
    <source>
        <dbReference type="PROSITE" id="PS50893"/>
    </source>
</evidence>
<dbReference type="GO" id="GO:0016020">
    <property type="term" value="C:membrane"/>
    <property type="evidence" value="ECO:0007669"/>
    <property type="project" value="UniProtKB-SubCell"/>
</dbReference>
<dbReference type="AlphaFoldDB" id="A0A4Q5AGE8"/>
<dbReference type="EMBL" id="RYUQ01000002">
    <property type="protein sequence ID" value="RYQ26623.1"/>
    <property type="molecule type" value="Genomic_DNA"/>
</dbReference>
<dbReference type="InterPro" id="IPR050352">
    <property type="entry name" value="ABCG_transporters"/>
</dbReference>
<dbReference type="PROSITE" id="PS00211">
    <property type="entry name" value="ABC_TRANSPORTER_1"/>
    <property type="match status" value="1"/>
</dbReference>
<dbReference type="GO" id="GO:0005524">
    <property type="term" value="F:ATP binding"/>
    <property type="evidence" value="ECO:0007669"/>
    <property type="project" value="UniProtKB-KW"/>
</dbReference>
<dbReference type="InterPro" id="IPR027417">
    <property type="entry name" value="P-loop_NTPase"/>
</dbReference>
<dbReference type="RefSeq" id="WP_165364589.1">
    <property type="nucleotide sequence ID" value="NZ_RYUQ01000002.1"/>
</dbReference>
<keyword evidence="5 10" id="KW-0067">ATP-binding</keyword>
<feature type="transmembrane region" description="Helical" evidence="8">
    <location>
        <begin position="641"/>
        <end position="659"/>
    </location>
</feature>
<proteinExistence type="predicted"/>
<evidence type="ECO:0000256" key="8">
    <source>
        <dbReference type="SAM" id="Phobius"/>
    </source>
</evidence>
<comment type="caution">
    <text evidence="10">The sequence shown here is derived from an EMBL/GenBank/DDBJ whole genome shotgun (WGS) entry which is preliminary data.</text>
</comment>
<evidence type="ECO:0000256" key="1">
    <source>
        <dbReference type="ARBA" id="ARBA00004141"/>
    </source>
</evidence>
<feature type="transmembrane region" description="Helical" evidence="8">
    <location>
        <begin position="421"/>
        <end position="441"/>
    </location>
</feature>
<evidence type="ECO:0000313" key="11">
    <source>
        <dbReference type="Proteomes" id="UP000292535"/>
    </source>
</evidence>
<dbReference type="InterPro" id="IPR003593">
    <property type="entry name" value="AAA+_ATPase"/>
</dbReference>
<evidence type="ECO:0000256" key="3">
    <source>
        <dbReference type="ARBA" id="ARBA00022692"/>
    </source>
</evidence>
<name>A0A4Q5AGE8_9BIFI</name>
<feature type="transmembrane region" description="Helical" evidence="8">
    <location>
        <begin position="567"/>
        <end position="586"/>
    </location>
</feature>
<keyword evidence="7 8" id="KW-0472">Membrane</keyword>
<sequence length="748" mass="82345">MGYLSKLGRVPCHRSDGDHANDMVVLGNGLFMVMDDGYVSCVVAVSDCRLTWDRTDGHRIPRLRYARQGSALMVWWMNGQYTSHAVGVVLEGLGLCRSVIGRDDGKTRTLLTEADVCFLPGTITAIVGKSGCGKSVLMKALSGKERATSGAVTLNEQSYYRNMRLLRSHMAYLPQDDLLHDDLTVLQELRYTAELHCPRGWSSMERKIKIASIAQDLGIRECLGENIRKLSGGQRKRVAIACALLTEPRVMFLDEPTSPLDPGRSEEFVHTILTGIARSGCTVIFVTHDLDTLKADDSKVSNELGPSLIDQIIFVDEYGNAGNSGGADGKDRGVVCYSGPLVSFAENSDPGKSEKEKVKTSFKRIKASLGDEQGYERVCGERRLLGAHPAPQTMEQDLAIDRTGGLRQFRITLKRGIRQRLNTPGALLLQMAIPLIIGVIMGFVSDDGKLYADAYFTKSMMFTYSAGAFFVGIFSSITMFSKRDLLAHEQYHGLRTVPYVLAEFVIQSTICLLQSVILYAVFTAMTGMVEHDIIQRGFDVFVVIYSCAESAMVMGMLASAVFRNPALVAPLLVLVQIVFSGIVFNLDGIAAKLSYLISCKWSLDGLGAVARLNELFDRVGATTEVKEHYDASIQNLMLSLMWLWLISLFLLIVTVFVLVRRNARQYSASGTQTLAQIRGRLTAFMNNRGSTLLLLVVVAALAYMVWTGALWTMFGNAREYVSELVSNLPGAWEGFVDDFRNMLSGGAT</sequence>
<dbReference type="PROSITE" id="PS50893">
    <property type="entry name" value="ABC_TRANSPORTER_2"/>
    <property type="match status" value="1"/>
</dbReference>
<evidence type="ECO:0000256" key="5">
    <source>
        <dbReference type="ARBA" id="ARBA00022840"/>
    </source>
</evidence>
<keyword evidence="2" id="KW-0813">Transport</keyword>
<accession>A0A4Q5AGE8</accession>
<keyword evidence="6 8" id="KW-1133">Transmembrane helix</keyword>
<feature type="transmembrane region" description="Helical" evidence="8">
    <location>
        <begin position="461"/>
        <end position="480"/>
    </location>
</feature>
<dbReference type="SUPFAM" id="SSF52540">
    <property type="entry name" value="P-loop containing nucleoside triphosphate hydrolases"/>
    <property type="match status" value="1"/>
</dbReference>
<reference evidence="10 11" key="1">
    <citation type="submission" date="2018-12" db="EMBL/GenBank/DDBJ databases">
        <title>Unveiling genomic diversity among members of the Bifidobacterium pseudolongum species, a widely distributed gut commensal of the animal kingdom.</title>
        <authorList>
            <person name="Lugli G.A."/>
            <person name="Duranti S."/>
            <person name="Albert K."/>
            <person name="Mancabelli L."/>
            <person name="Napoli S."/>
            <person name="Viappiani A."/>
            <person name="Anzalone R."/>
            <person name="Longhi G."/>
            <person name="Milani C."/>
            <person name="Turroni F."/>
            <person name="Alessandri G."/>
            <person name="Sela D.A."/>
            <person name="Van Sinderen D."/>
            <person name="Ventura M."/>
        </authorList>
    </citation>
    <scope>NUCLEOTIDE SEQUENCE [LARGE SCALE GENOMIC DNA]</scope>
    <source>
        <strain evidence="10 11">2032B</strain>
    </source>
</reference>
<gene>
    <name evidence="10" type="ORF">PG2032B_1219</name>
</gene>